<comment type="caution">
    <text evidence="4">The sequence shown here is derived from an EMBL/GenBank/DDBJ whole genome shotgun (WGS) entry which is preliminary data.</text>
</comment>
<feature type="compositionally biased region" description="Basic and acidic residues" evidence="1">
    <location>
        <begin position="54"/>
        <end position="70"/>
    </location>
</feature>
<evidence type="ECO:0000256" key="1">
    <source>
        <dbReference type="SAM" id="MobiDB-lite"/>
    </source>
</evidence>
<evidence type="ECO:0000313" key="5">
    <source>
        <dbReference type="Proteomes" id="UP001530377"/>
    </source>
</evidence>
<name>A0ABD3RX15_9STRA</name>
<organism evidence="4 5">
    <name type="scientific">Cyclostephanos tholiformis</name>
    <dbReference type="NCBI Taxonomy" id="382380"/>
    <lineage>
        <taxon>Eukaryota</taxon>
        <taxon>Sar</taxon>
        <taxon>Stramenopiles</taxon>
        <taxon>Ochrophyta</taxon>
        <taxon>Bacillariophyta</taxon>
        <taxon>Coscinodiscophyceae</taxon>
        <taxon>Thalassiosirophycidae</taxon>
        <taxon>Stephanodiscales</taxon>
        <taxon>Stephanodiscaceae</taxon>
        <taxon>Cyclostephanos</taxon>
    </lineage>
</organism>
<protein>
    <submittedName>
        <fullName evidence="4">Uncharacterized protein</fullName>
    </submittedName>
</protein>
<keyword evidence="3" id="KW-0732">Signal</keyword>
<keyword evidence="2" id="KW-1133">Transmembrane helix</keyword>
<feature type="transmembrane region" description="Helical" evidence="2">
    <location>
        <begin position="207"/>
        <end position="226"/>
    </location>
</feature>
<feature type="region of interest" description="Disordered" evidence="1">
    <location>
        <begin position="51"/>
        <end position="70"/>
    </location>
</feature>
<feature type="transmembrane region" description="Helical" evidence="2">
    <location>
        <begin position="124"/>
        <end position="143"/>
    </location>
</feature>
<dbReference type="AlphaFoldDB" id="A0ABD3RX15"/>
<reference evidence="4 5" key="1">
    <citation type="submission" date="2024-10" db="EMBL/GenBank/DDBJ databases">
        <title>Updated reference genomes for cyclostephanoid diatoms.</title>
        <authorList>
            <person name="Roberts W.R."/>
            <person name="Alverson A.J."/>
        </authorList>
    </citation>
    <scope>NUCLEOTIDE SEQUENCE [LARGE SCALE GENOMIC DNA]</scope>
    <source>
        <strain evidence="4 5">AJA228-03</strain>
    </source>
</reference>
<evidence type="ECO:0000256" key="3">
    <source>
        <dbReference type="SAM" id="SignalP"/>
    </source>
</evidence>
<evidence type="ECO:0000313" key="4">
    <source>
        <dbReference type="EMBL" id="KAL3816754.1"/>
    </source>
</evidence>
<feature type="transmembrane region" description="Helical" evidence="2">
    <location>
        <begin position="179"/>
        <end position="200"/>
    </location>
</feature>
<accession>A0ABD3RX15</accession>
<dbReference type="PANTHER" id="PTHR36974">
    <property type="entry name" value="MEMBRANE PROTEIN-RELATED"/>
    <property type="match status" value="1"/>
</dbReference>
<evidence type="ECO:0000256" key="2">
    <source>
        <dbReference type="SAM" id="Phobius"/>
    </source>
</evidence>
<feature type="chain" id="PRO_5044891345" evidence="3">
    <location>
        <begin position="21"/>
        <end position="266"/>
    </location>
</feature>
<dbReference type="Proteomes" id="UP001530377">
    <property type="component" value="Unassembled WGS sequence"/>
</dbReference>
<keyword evidence="2" id="KW-0472">Membrane</keyword>
<keyword evidence="5" id="KW-1185">Reference proteome</keyword>
<dbReference type="EMBL" id="JALLPB020000134">
    <property type="protein sequence ID" value="KAL3816754.1"/>
    <property type="molecule type" value="Genomic_DNA"/>
</dbReference>
<feature type="signal peptide" evidence="3">
    <location>
        <begin position="1"/>
        <end position="20"/>
    </location>
</feature>
<dbReference type="PANTHER" id="PTHR36974:SF1">
    <property type="entry name" value="DOXX FAMILY MEMBRANE PROTEIN"/>
    <property type="match status" value="1"/>
</dbReference>
<feature type="transmembrane region" description="Helical" evidence="2">
    <location>
        <begin position="86"/>
        <end position="112"/>
    </location>
</feature>
<sequence>MLMKFATFLYLGVVYQSVAGFVSPSNPRHFFDLSIDRSLNTDGCHRRRVVKLSSEPRRSPTEPASFERPDPSILISAKPGSEQQDAVFALSSAIVGGTIVFINLLSGIDAILPDGWFDAWRDYTWPLVLGLIFTAAGVSHFTVTRAFCNIVPPKGCWGGLWQVPAPEFLGLSYEEFHTYWTGAAEIAGGLFLITSGLGIVDVSPSVPSALLGMLVVAITPANIYMFTHDAEMGEGIPPIPYPWGHAGRGVAQMVLLALFWKLTFHY</sequence>
<gene>
    <name evidence="4" type="ORF">ACHAXA_004906</name>
</gene>
<keyword evidence="2" id="KW-0812">Transmembrane</keyword>
<proteinExistence type="predicted"/>